<comment type="caution">
    <text evidence="8">The sequence shown here is derived from an EMBL/GenBank/DDBJ whole genome shotgun (WGS) entry which is preliminary data.</text>
</comment>
<organism evidence="8 9">
    <name type="scientific">[Myrmecia] bisecta</name>
    <dbReference type="NCBI Taxonomy" id="41462"/>
    <lineage>
        <taxon>Eukaryota</taxon>
        <taxon>Viridiplantae</taxon>
        <taxon>Chlorophyta</taxon>
        <taxon>core chlorophytes</taxon>
        <taxon>Trebouxiophyceae</taxon>
        <taxon>Trebouxiales</taxon>
        <taxon>Trebouxiaceae</taxon>
        <taxon>Myrmecia</taxon>
    </lineage>
</organism>
<feature type="transmembrane region" description="Helical" evidence="7">
    <location>
        <begin position="93"/>
        <end position="110"/>
    </location>
</feature>
<evidence type="ECO:0000313" key="8">
    <source>
        <dbReference type="EMBL" id="KAK9803157.1"/>
    </source>
</evidence>
<evidence type="ECO:0000256" key="3">
    <source>
        <dbReference type="ARBA" id="ARBA00022448"/>
    </source>
</evidence>
<gene>
    <name evidence="8" type="ORF">WJX72_005612</name>
</gene>
<comment type="similarity">
    <text evidence="2">Belongs to the SLC29A/ENT transporter (TC 2.A.57) family.</text>
</comment>
<keyword evidence="9" id="KW-1185">Reference proteome</keyword>
<feature type="transmembrane region" description="Helical" evidence="7">
    <location>
        <begin position="64"/>
        <end position="81"/>
    </location>
</feature>
<dbReference type="GO" id="GO:0005337">
    <property type="term" value="F:nucleoside transmembrane transporter activity"/>
    <property type="evidence" value="ECO:0007669"/>
    <property type="project" value="InterPro"/>
</dbReference>
<keyword evidence="5 7" id="KW-1133">Transmembrane helix</keyword>
<feature type="transmembrane region" description="Helical" evidence="7">
    <location>
        <begin position="155"/>
        <end position="178"/>
    </location>
</feature>
<dbReference type="PIRSF" id="PIRSF016379">
    <property type="entry name" value="ENT"/>
    <property type="match status" value="1"/>
</dbReference>
<evidence type="ECO:0000313" key="9">
    <source>
        <dbReference type="Proteomes" id="UP001489004"/>
    </source>
</evidence>
<evidence type="ECO:0000256" key="1">
    <source>
        <dbReference type="ARBA" id="ARBA00004141"/>
    </source>
</evidence>
<keyword evidence="6 7" id="KW-0472">Membrane</keyword>
<feature type="transmembrane region" description="Helical" evidence="7">
    <location>
        <begin position="320"/>
        <end position="339"/>
    </location>
</feature>
<dbReference type="EMBL" id="JALJOR010000023">
    <property type="protein sequence ID" value="KAK9803157.1"/>
    <property type="molecule type" value="Genomic_DNA"/>
</dbReference>
<dbReference type="Pfam" id="PF01733">
    <property type="entry name" value="Nucleoside_tran"/>
    <property type="match status" value="3"/>
</dbReference>
<feature type="transmembrane region" description="Helical" evidence="7">
    <location>
        <begin position="122"/>
        <end position="143"/>
    </location>
</feature>
<dbReference type="Proteomes" id="UP001489004">
    <property type="component" value="Unassembled WGS sequence"/>
</dbReference>
<reference evidence="8 9" key="1">
    <citation type="journal article" date="2024" name="Nat. Commun.">
        <title>Phylogenomics reveals the evolutionary origins of lichenization in chlorophyte algae.</title>
        <authorList>
            <person name="Puginier C."/>
            <person name="Libourel C."/>
            <person name="Otte J."/>
            <person name="Skaloud P."/>
            <person name="Haon M."/>
            <person name="Grisel S."/>
            <person name="Petersen M."/>
            <person name="Berrin J.G."/>
            <person name="Delaux P.M."/>
            <person name="Dal Grande F."/>
            <person name="Keller J."/>
        </authorList>
    </citation>
    <scope>NUCLEOTIDE SEQUENCE [LARGE SCALE GENOMIC DNA]</scope>
    <source>
        <strain evidence="8 9">SAG 2043</strain>
    </source>
</reference>
<evidence type="ECO:0000256" key="7">
    <source>
        <dbReference type="SAM" id="Phobius"/>
    </source>
</evidence>
<sequence>MVTQAEEYGPPQDDLANTVPRDKGHIAYFVYLQLGIGLLFPWNAFITAVDYFEAQYPGRHTDRLFTVCYLPTNLAAIALMIHYQRRVTARLRILTGYAGFVVAMVAVPVLDAVSAGRVPLEVMLLFLVLTGVSDGIGQAALFGDCAILPGKYTQAVVAGTATSGMLVSFLRILTKAALPATPAGLRASAIIYFSVSACICAACFAAYGYLLPRLPIVVHFRSLAADHRLDHSTRSADVSVKGAMHVELAQHSVSSGVGKPRGSDDLPLVSRRADFPMNPVHQGSAAGPPAASVLVIYTVTLAIFPGFLAEDVQSAAWGNWYPILLFTAFNVADVVGKVVPAWQGAVLTSLLTVLLGASNGYLTALAMMSAPRGYQGADAEIAGNIMVFFLVLGLCTGAACGFLWLL</sequence>
<evidence type="ECO:0000256" key="2">
    <source>
        <dbReference type="ARBA" id="ARBA00007965"/>
    </source>
</evidence>
<evidence type="ECO:0000256" key="6">
    <source>
        <dbReference type="ARBA" id="ARBA00023136"/>
    </source>
</evidence>
<evidence type="ECO:0000256" key="4">
    <source>
        <dbReference type="ARBA" id="ARBA00022692"/>
    </source>
</evidence>
<dbReference type="GO" id="GO:0005886">
    <property type="term" value="C:plasma membrane"/>
    <property type="evidence" value="ECO:0007669"/>
    <property type="project" value="TreeGrafter"/>
</dbReference>
<dbReference type="PANTHER" id="PTHR10332:SF10">
    <property type="entry name" value="EQUILIBRATIVE NUCLEOSIDE TRANSPORTER 4"/>
    <property type="match status" value="1"/>
</dbReference>
<dbReference type="AlphaFoldDB" id="A0AAW1P4A4"/>
<protein>
    <recommendedName>
        <fullName evidence="10">Equilibrative nucleoside transporter</fullName>
    </recommendedName>
</protein>
<name>A0AAW1P4A4_9CHLO</name>
<proteinExistence type="inferred from homology"/>
<accession>A0AAW1P4A4</accession>
<dbReference type="InterPro" id="IPR002259">
    <property type="entry name" value="Eqnu_transpt"/>
</dbReference>
<keyword evidence="3" id="KW-0813">Transport</keyword>
<feature type="transmembrane region" description="Helical" evidence="7">
    <location>
        <begin position="290"/>
        <end position="308"/>
    </location>
</feature>
<dbReference type="PRINTS" id="PR01130">
    <property type="entry name" value="DERENTRNSPRT"/>
</dbReference>
<feature type="transmembrane region" description="Helical" evidence="7">
    <location>
        <begin position="26"/>
        <end position="44"/>
    </location>
</feature>
<comment type="subcellular location">
    <subcellularLocation>
        <location evidence="1">Membrane</location>
        <topology evidence="1">Multi-pass membrane protein</topology>
    </subcellularLocation>
</comment>
<evidence type="ECO:0000256" key="5">
    <source>
        <dbReference type="ARBA" id="ARBA00022989"/>
    </source>
</evidence>
<feature type="transmembrane region" description="Helical" evidence="7">
    <location>
        <begin position="381"/>
        <end position="405"/>
    </location>
</feature>
<evidence type="ECO:0008006" key="10">
    <source>
        <dbReference type="Google" id="ProtNLM"/>
    </source>
</evidence>
<keyword evidence="4 7" id="KW-0812">Transmembrane</keyword>
<feature type="transmembrane region" description="Helical" evidence="7">
    <location>
        <begin position="346"/>
        <end position="369"/>
    </location>
</feature>
<feature type="transmembrane region" description="Helical" evidence="7">
    <location>
        <begin position="190"/>
        <end position="211"/>
    </location>
</feature>
<dbReference type="PANTHER" id="PTHR10332">
    <property type="entry name" value="EQUILIBRATIVE NUCLEOSIDE TRANSPORTER"/>
    <property type="match status" value="1"/>
</dbReference>